<proteinExistence type="predicted"/>
<evidence type="ECO:0000313" key="1">
    <source>
        <dbReference type="EMBL" id="KAJ9115900.1"/>
    </source>
</evidence>
<accession>A0ACC2WVX1</accession>
<dbReference type="EMBL" id="JASBWU010000015">
    <property type="protein sequence ID" value="KAJ9115900.1"/>
    <property type="molecule type" value="Genomic_DNA"/>
</dbReference>
<evidence type="ECO:0000313" key="2">
    <source>
        <dbReference type="Proteomes" id="UP001243375"/>
    </source>
</evidence>
<protein>
    <submittedName>
        <fullName evidence="1">Uncharacterized protein</fullName>
    </submittedName>
</protein>
<comment type="caution">
    <text evidence="1">The sequence shown here is derived from an EMBL/GenBank/DDBJ whole genome shotgun (WGS) entry which is preliminary data.</text>
</comment>
<reference evidence="1" key="1">
    <citation type="submission" date="2023-04" db="EMBL/GenBank/DDBJ databases">
        <title>Draft Genome sequencing of Naganishia species isolated from polar environments using Oxford Nanopore Technology.</title>
        <authorList>
            <person name="Leo P."/>
            <person name="Venkateswaran K."/>
        </authorList>
    </citation>
    <scope>NUCLEOTIDE SEQUENCE</scope>
    <source>
        <strain evidence="1">MNA-CCFEE 5425</strain>
    </source>
</reference>
<keyword evidence="2" id="KW-1185">Reference proteome</keyword>
<dbReference type="Proteomes" id="UP001243375">
    <property type="component" value="Unassembled WGS sequence"/>
</dbReference>
<sequence length="228" mass="25022">MKEKTLANLIVRVMALNDIHASILRTWDDEGKLGQAACLGEEVQKVAHMRGLSRGSTSGSTLFIAKVDRLLDELACHSPFSDLGADRPKSPRSREAILHEIYSASGLSPMALSCMTQIILQDLRPITCPLPAGHHHPSIALQLSASCKPPPPLDIFLAMTTWDWEMRDVYRVCGDLDAVCRGVERLGGGAGRRRSGKAASRDPIVGVHVEVSRDRLFVTFRCLFVLLQ</sequence>
<name>A0ACC2WVX1_9TREE</name>
<organism evidence="1 2">
    <name type="scientific">Naganishia vaughanmartiniae</name>
    <dbReference type="NCBI Taxonomy" id="1424756"/>
    <lineage>
        <taxon>Eukaryota</taxon>
        <taxon>Fungi</taxon>
        <taxon>Dikarya</taxon>
        <taxon>Basidiomycota</taxon>
        <taxon>Agaricomycotina</taxon>
        <taxon>Tremellomycetes</taxon>
        <taxon>Filobasidiales</taxon>
        <taxon>Filobasidiaceae</taxon>
        <taxon>Naganishia</taxon>
    </lineage>
</organism>
<gene>
    <name evidence="1" type="ORF">QFC22_005043</name>
</gene>